<keyword evidence="2" id="KW-1185">Reference proteome</keyword>
<organism evidence="1 2">
    <name type="scientific">Mesorhizobium liriopis</name>
    <dbReference type="NCBI Taxonomy" id="2953882"/>
    <lineage>
        <taxon>Bacteria</taxon>
        <taxon>Pseudomonadati</taxon>
        <taxon>Pseudomonadota</taxon>
        <taxon>Alphaproteobacteria</taxon>
        <taxon>Hyphomicrobiales</taxon>
        <taxon>Phyllobacteriaceae</taxon>
        <taxon>Mesorhizobium</taxon>
    </lineage>
</organism>
<protein>
    <recommendedName>
        <fullName evidence="3">DUF1843 domain-containing protein</fullName>
    </recommendedName>
</protein>
<comment type="caution">
    <text evidence="1">The sequence shown here is derived from an EMBL/GenBank/DDBJ whole genome shotgun (WGS) entry which is preliminary data.</text>
</comment>
<gene>
    <name evidence="1" type="ORF">NGM99_21165</name>
</gene>
<dbReference type="EMBL" id="JAMXQS010000014">
    <property type="protein sequence ID" value="MCO6052303.1"/>
    <property type="molecule type" value="Genomic_DNA"/>
</dbReference>
<reference evidence="1 2" key="1">
    <citation type="submission" date="2022-06" db="EMBL/GenBank/DDBJ databases">
        <title>Mesorhizobium sp. strain RP14 Genome sequencing and assembly.</title>
        <authorList>
            <person name="Kim I."/>
        </authorList>
    </citation>
    <scope>NUCLEOTIDE SEQUENCE [LARGE SCALE GENOMIC DNA]</scope>
    <source>
        <strain evidence="2">RP14(2022)</strain>
    </source>
</reference>
<dbReference type="RefSeq" id="WP_252822694.1">
    <property type="nucleotide sequence ID" value="NZ_JAMXQS010000014.1"/>
</dbReference>
<accession>A0ABT1CC56</accession>
<evidence type="ECO:0000313" key="2">
    <source>
        <dbReference type="Proteomes" id="UP001205906"/>
    </source>
</evidence>
<evidence type="ECO:0000313" key="1">
    <source>
        <dbReference type="EMBL" id="MCO6052303.1"/>
    </source>
</evidence>
<proteinExistence type="predicted"/>
<sequence>MTTYLEQLELALKAATHALEDAAKKGSVKLIAEAQFNLKKVEAALTSAKTS</sequence>
<name>A0ABT1CC56_9HYPH</name>
<dbReference type="Proteomes" id="UP001205906">
    <property type="component" value="Unassembled WGS sequence"/>
</dbReference>
<evidence type="ECO:0008006" key="3">
    <source>
        <dbReference type="Google" id="ProtNLM"/>
    </source>
</evidence>